<dbReference type="PROSITE" id="PS51733">
    <property type="entry name" value="BPL_LPL_CATALYTIC"/>
    <property type="match status" value="1"/>
</dbReference>
<dbReference type="SUPFAM" id="SSF50037">
    <property type="entry name" value="C-terminal domain of transcriptional repressors"/>
    <property type="match status" value="1"/>
</dbReference>
<dbReference type="Gene3D" id="3.30.930.10">
    <property type="entry name" value="Bira Bifunctional Protein, Domain 2"/>
    <property type="match status" value="1"/>
</dbReference>
<dbReference type="PANTHER" id="PTHR12835">
    <property type="entry name" value="BIOTIN PROTEIN LIGASE"/>
    <property type="match status" value="1"/>
</dbReference>
<evidence type="ECO:0000256" key="4">
    <source>
        <dbReference type="ARBA" id="ARBA00023267"/>
    </source>
</evidence>
<keyword evidence="3 6" id="KW-0067">ATP-binding</keyword>
<dbReference type="HAMAP" id="MF_00978">
    <property type="entry name" value="Bifunct_BirA"/>
    <property type="match status" value="1"/>
</dbReference>
<feature type="binding site" evidence="6">
    <location>
        <position position="119"/>
    </location>
    <ligand>
        <name>biotin</name>
        <dbReference type="ChEBI" id="CHEBI:57586"/>
    </ligand>
</feature>
<dbReference type="Pfam" id="PF02237">
    <property type="entry name" value="BPL_C"/>
    <property type="match status" value="1"/>
</dbReference>
<keyword evidence="9" id="KW-1185">Reference proteome</keyword>
<evidence type="ECO:0000256" key="5">
    <source>
        <dbReference type="ARBA" id="ARBA00047846"/>
    </source>
</evidence>
<proteinExistence type="inferred from homology"/>
<evidence type="ECO:0000256" key="6">
    <source>
        <dbReference type="HAMAP-Rule" id="MF_00978"/>
    </source>
</evidence>
<dbReference type="InterPro" id="IPR013196">
    <property type="entry name" value="HTH_11"/>
</dbReference>
<dbReference type="SUPFAM" id="SSF55681">
    <property type="entry name" value="Class II aaRS and biotin synthetases"/>
    <property type="match status" value="1"/>
</dbReference>
<dbReference type="GO" id="GO:0005524">
    <property type="term" value="F:ATP binding"/>
    <property type="evidence" value="ECO:0007669"/>
    <property type="project" value="UniProtKB-UniRule"/>
</dbReference>
<dbReference type="AlphaFoldDB" id="A0A317MVP1"/>
<dbReference type="InterPro" id="IPR004408">
    <property type="entry name" value="Biotin_CoA_COase_ligase"/>
</dbReference>
<feature type="DNA-binding region" description="H-T-H motif" evidence="6">
    <location>
        <begin position="20"/>
        <end position="39"/>
    </location>
</feature>
<dbReference type="NCBIfam" id="NF008847">
    <property type="entry name" value="PRK11886.1-2"/>
    <property type="match status" value="1"/>
</dbReference>
<evidence type="ECO:0000313" key="8">
    <source>
        <dbReference type="EMBL" id="PWV61711.1"/>
    </source>
</evidence>
<evidence type="ECO:0000259" key="7">
    <source>
        <dbReference type="PROSITE" id="PS51733"/>
    </source>
</evidence>
<keyword evidence="6" id="KW-0804">Transcription</keyword>
<dbReference type="GO" id="GO:0004077">
    <property type="term" value="F:biotin--[biotin carboxyl-carrier protein] ligase activity"/>
    <property type="evidence" value="ECO:0007669"/>
    <property type="project" value="UniProtKB-UniRule"/>
</dbReference>
<name>A0A317MVP1_9GAMM</name>
<evidence type="ECO:0000256" key="3">
    <source>
        <dbReference type="ARBA" id="ARBA00022840"/>
    </source>
</evidence>
<comment type="function">
    <text evidence="6">Acts both as a biotin--[acetyl-CoA-carboxylase] ligase and a biotin-operon repressor. In the presence of ATP, BirA activates biotin to form the BirA-biotinyl-5'-adenylate (BirA-bio-5'-AMP or holoBirA) complex. HoloBirA can either transfer the biotinyl moiety to the biotin carboxyl carrier protein (BCCP) subunit of acetyl-CoA carboxylase, or bind to the biotin operator site and inhibit transcription of the operon.</text>
</comment>
<comment type="catalytic activity">
    <reaction evidence="5 6">
        <text>biotin + L-lysyl-[protein] + ATP = N(6)-biotinyl-L-lysyl-[protein] + AMP + diphosphate + H(+)</text>
        <dbReference type="Rhea" id="RHEA:11756"/>
        <dbReference type="Rhea" id="RHEA-COMP:9752"/>
        <dbReference type="Rhea" id="RHEA-COMP:10505"/>
        <dbReference type="ChEBI" id="CHEBI:15378"/>
        <dbReference type="ChEBI" id="CHEBI:29969"/>
        <dbReference type="ChEBI" id="CHEBI:30616"/>
        <dbReference type="ChEBI" id="CHEBI:33019"/>
        <dbReference type="ChEBI" id="CHEBI:57586"/>
        <dbReference type="ChEBI" id="CHEBI:83144"/>
        <dbReference type="ChEBI" id="CHEBI:456215"/>
        <dbReference type="EC" id="6.3.4.15"/>
    </reaction>
</comment>
<reference evidence="8 9" key="1">
    <citation type="submission" date="2018-05" db="EMBL/GenBank/DDBJ databases">
        <title>Genomic Encyclopedia of Type Strains, Phase IV (KMG-IV): sequencing the most valuable type-strain genomes for metagenomic binning, comparative biology and taxonomic classification.</title>
        <authorList>
            <person name="Goeker M."/>
        </authorList>
    </citation>
    <scope>NUCLEOTIDE SEQUENCE [LARGE SCALE GENOMIC DNA]</scope>
    <source>
        <strain evidence="8 9">DSM 23606</strain>
    </source>
</reference>
<keyword evidence="1 6" id="KW-0436">Ligase</keyword>
<keyword evidence="4 6" id="KW-0092">Biotin</keyword>
<feature type="binding site" evidence="6">
    <location>
        <begin position="123"/>
        <end position="125"/>
    </location>
    <ligand>
        <name>biotin</name>
        <dbReference type="ChEBI" id="CHEBI:57586"/>
    </ligand>
</feature>
<keyword evidence="2 6" id="KW-0547">Nucleotide-binding</keyword>
<evidence type="ECO:0000256" key="2">
    <source>
        <dbReference type="ARBA" id="ARBA00022741"/>
    </source>
</evidence>
<dbReference type="InterPro" id="IPR003142">
    <property type="entry name" value="BPL_C"/>
</dbReference>
<sequence length="329" mass="35585">MPRRETELLQLLADGNFHSGVELAASVGISRAGVWKLVRALQARDVDVQAVRGRGYRLVNGLELLDVQSIAHWLPADPQPEVPAERVSVLDEVDSTNLWLARAAREGAVSGTACLAERQTHGRGRLGRQWVSPYASNLYLSVLWHFELPPARLAGLSLVIGVALVRALRGLGIEGVGLKWPNDLVCQGRKLAGILIEIGAEEGGPVRVVIGVGVNVMMPPAVACEIGQPWVDLRSLAPDAVISRNRLAAVVLAEIWAACAQFAQTGFGAFRDEWLAYDLTRDQPVRLVWQTQAIEGVARGVNDVGELLLDTEAGVRSFGIGEVSLRIRL</sequence>
<feature type="binding site" evidence="6">
    <location>
        <position position="190"/>
    </location>
    <ligand>
        <name>biotin</name>
        <dbReference type="ChEBI" id="CHEBI:57586"/>
    </ligand>
</feature>
<dbReference type="InterPro" id="IPR008988">
    <property type="entry name" value="Transcriptional_repressor_C"/>
</dbReference>
<dbReference type="Pfam" id="PF08279">
    <property type="entry name" value="HTH_11"/>
    <property type="match status" value="1"/>
</dbReference>
<evidence type="ECO:0000256" key="1">
    <source>
        <dbReference type="ARBA" id="ARBA00022598"/>
    </source>
</evidence>
<dbReference type="CDD" id="cd16442">
    <property type="entry name" value="BPL"/>
    <property type="match status" value="1"/>
</dbReference>
<keyword evidence="6" id="KW-0238">DNA-binding</keyword>
<organism evidence="8 9">
    <name type="scientific">Plasticicumulans acidivorans</name>
    <dbReference type="NCBI Taxonomy" id="886464"/>
    <lineage>
        <taxon>Bacteria</taxon>
        <taxon>Pseudomonadati</taxon>
        <taxon>Pseudomonadota</taxon>
        <taxon>Gammaproteobacteria</taxon>
        <taxon>Candidatus Competibacteraceae</taxon>
        <taxon>Plasticicumulans</taxon>
    </lineage>
</organism>
<dbReference type="InterPro" id="IPR045864">
    <property type="entry name" value="aa-tRNA-synth_II/BPL/LPL"/>
</dbReference>
<dbReference type="RefSeq" id="WP_110018495.1">
    <property type="nucleotide sequence ID" value="NZ_QGTJ01000005.1"/>
</dbReference>
<feature type="binding site" evidence="6">
    <location>
        <begin position="95"/>
        <end position="97"/>
    </location>
    <ligand>
        <name>biotin</name>
        <dbReference type="ChEBI" id="CHEBI:57586"/>
    </ligand>
</feature>
<dbReference type="GO" id="GO:0003677">
    <property type="term" value="F:DNA binding"/>
    <property type="evidence" value="ECO:0007669"/>
    <property type="project" value="UniProtKB-UniRule"/>
</dbReference>
<keyword evidence="6" id="KW-0678">Repressor</keyword>
<dbReference type="InterPro" id="IPR030855">
    <property type="entry name" value="Bifunct_BirA"/>
</dbReference>
<dbReference type="InterPro" id="IPR036388">
    <property type="entry name" value="WH-like_DNA-bd_sf"/>
</dbReference>
<dbReference type="EMBL" id="QGTJ01000005">
    <property type="protein sequence ID" value="PWV61711.1"/>
    <property type="molecule type" value="Genomic_DNA"/>
</dbReference>
<dbReference type="Pfam" id="PF03099">
    <property type="entry name" value="BPL_LplA_LipB"/>
    <property type="match status" value="1"/>
</dbReference>
<dbReference type="OrthoDB" id="9807064at2"/>
<dbReference type="GO" id="GO:0005737">
    <property type="term" value="C:cytoplasm"/>
    <property type="evidence" value="ECO:0007669"/>
    <property type="project" value="TreeGrafter"/>
</dbReference>
<dbReference type="EC" id="6.3.4.15" evidence="6"/>
<dbReference type="SUPFAM" id="SSF46785">
    <property type="entry name" value="Winged helix' DNA-binding domain"/>
    <property type="match status" value="1"/>
</dbReference>
<evidence type="ECO:0000313" key="9">
    <source>
        <dbReference type="Proteomes" id="UP000246569"/>
    </source>
</evidence>
<dbReference type="InterPro" id="IPR036390">
    <property type="entry name" value="WH_DNA-bd_sf"/>
</dbReference>
<dbReference type="GO" id="GO:0006355">
    <property type="term" value="P:regulation of DNA-templated transcription"/>
    <property type="evidence" value="ECO:0007669"/>
    <property type="project" value="UniProtKB-UniRule"/>
</dbReference>
<protein>
    <recommendedName>
        <fullName evidence="6">Bifunctional ligase/repressor BirA</fullName>
    </recommendedName>
    <alternativeName>
        <fullName evidence="6">Biotin operon repressor</fullName>
    </alternativeName>
    <alternativeName>
        <fullName evidence="6">Biotin--[acetyl-CoA-carboxylase] ligase</fullName>
        <ecNumber evidence="6">6.3.4.15</ecNumber>
    </alternativeName>
    <alternativeName>
        <fullName evidence="6">Biotin--protein ligase</fullName>
    </alternativeName>
    <alternativeName>
        <fullName evidence="6">Biotin-[acetyl-CoA carboxylase] synthetase</fullName>
    </alternativeName>
</protein>
<dbReference type="InterPro" id="IPR004143">
    <property type="entry name" value="BPL_LPL_catalytic"/>
</dbReference>
<feature type="domain" description="BPL/LPL catalytic" evidence="7">
    <location>
        <begin position="71"/>
        <end position="263"/>
    </location>
</feature>
<dbReference type="Gene3D" id="2.30.30.100">
    <property type="match status" value="1"/>
</dbReference>
<gene>
    <name evidence="6" type="primary">birA</name>
    <name evidence="8" type="ORF">C7443_105139</name>
</gene>
<dbReference type="PANTHER" id="PTHR12835:SF5">
    <property type="entry name" value="BIOTIN--PROTEIN LIGASE"/>
    <property type="match status" value="1"/>
</dbReference>
<dbReference type="Proteomes" id="UP000246569">
    <property type="component" value="Unassembled WGS sequence"/>
</dbReference>
<dbReference type="Gene3D" id="1.10.10.10">
    <property type="entry name" value="Winged helix-like DNA-binding domain superfamily/Winged helix DNA-binding domain"/>
    <property type="match status" value="1"/>
</dbReference>
<comment type="caution">
    <text evidence="8">The sequence shown here is derived from an EMBL/GenBank/DDBJ whole genome shotgun (WGS) entry which is preliminary data.</text>
</comment>
<keyword evidence="6" id="KW-0805">Transcription regulation</keyword>
<accession>A0A317MVP1</accession>
<comment type="similarity">
    <text evidence="6">Belongs to the biotin--protein ligase family.</text>
</comment>
<dbReference type="NCBIfam" id="TIGR00121">
    <property type="entry name" value="birA_ligase"/>
    <property type="match status" value="1"/>
</dbReference>